<proteinExistence type="inferred from homology"/>
<evidence type="ECO:0000256" key="4">
    <source>
        <dbReference type="ARBA" id="ARBA00022670"/>
    </source>
</evidence>
<dbReference type="PANTHER" id="PTHR42881:SF2">
    <property type="entry name" value="PROLYL ENDOPEPTIDASE"/>
    <property type="match status" value="1"/>
</dbReference>
<keyword evidence="6" id="KW-0720">Serine protease</keyword>
<dbReference type="SUPFAM" id="SSF53474">
    <property type="entry name" value="alpha/beta-Hydrolases"/>
    <property type="match status" value="1"/>
</dbReference>
<dbReference type="AlphaFoldDB" id="A0A1F8F5J2"/>
<evidence type="ECO:0000313" key="9">
    <source>
        <dbReference type="EMBL" id="OGN08422.1"/>
    </source>
</evidence>
<feature type="domain" description="Peptidase S9A N-terminal" evidence="8">
    <location>
        <begin position="5"/>
        <end position="416"/>
    </location>
</feature>
<protein>
    <recommendedName>
        <fullName evidence="3">prolyl oligopeptidase</fullName>
        <ecNumber evidence="3">3.4.21.26</ecNumber>
    </recommendedName>
</protein>
<dbReference type="PRINTS" id="PR00862">
    <property type="entry name" value="PROLIGOPTASE"/>
</dbReference>
<sequence>MVKFPETKKVDLTEEIYGYKVSDPYRWLEDTESPEVGAWLDEQDKFARSILNSLPLRGELKEEFRNLFYEETIGFPHSRKGRYFIVRRKADQNLEVLYTMEGLNGEPRILVNPNELSKKAGSVINLAGYSTSKDGKFISYGLSETNNDQAKLCVMSVDTGEKLEDEIPGELYPSPGSWSLDNKGFWYTRRKADAPKGEEKFHRKVYYHRLGTSFDQDELVYGKDLDKQAVPFAYETHDGKYLILTVRFTSGKARYSDSYIMDLADRSRGFVPIVEGIQGDGDTYFGATVHRGYVYIATNYKASLGKMMRVPVSQVEKGVTAWEEVLPEGKGVLEHTVLVQDKLFVTVSENVHSVLREYTLEGNLKRDIDLPTPGTCQRFSAEPEGDELFFLFESFVFPPAVYRIDLKTDKAELFKQMKVNADISDVQTNQVWYSSKDGTRVPMFLIYKKELTLEGDNPILLNGYGGFNISRRPLFMKGILPFINRGGVYAIANIRGGGEFGEEWHKAGIKELKQNSFDDFISATEWLIEHKYTNSKRLAIEGGSNGGLLVGAVMTQRPELFKAVIMSVPVADMLRYHLFHGGRYWIADYGDPDNKEMFPYLFKYSPYHNVKDGVEYPTTLITTSDKDDRVHPGAAFKMAARLQEVNKENLIVLRVERKAGHVGAADVARFIESSVDKWSFVFSELNITK</sequence>
<dbReference type="Pfam" id="PF02897">
    <property type="entry name" value="Peptidase_S9_N"/>
    <property type="match status" value="1"/>
</dbReference>
<evidence type="ECO:0000256" key="6">
    <source>
        <dbReference type="ARBA" id="ARBA00022825"/>
    </source>
</evidence>
<evidence type="ECO:0000313" key="10">
    <source>
        <dbReference type="Proteomes" id="UP000177167"/>
    </source>
</evidence>
<dbReference type="PROSITE" id="PS00708">
    <property type="entry name" value="PRO_ENDOPEP_SER"/>
    <property type="match status" value="1"/>
</dbReference>
<keyword evidence="5" id="KW-0378">Hydrolase</keyword>
<evidence type="ECO:0000256" key="2">
    <source>
        <dbReference type="ARBA" id="ARBA00005228"/>
    </source>
</evidence>
<evidence type="ECO:0000259" key="7">
    <source>
        <dbReference type="Pfam" id="PF00326"/>
    </source>
</evidence>
<dbReference type="GO" id="GO:0004252">
    <property type="term" value="F:serine-type endopeptidase activity"/>
    <property type="evidence" value="ECO:0007669"/>
    <property type="project" value="UniProtKB-EC"/>
</dbReference>
<dbReference type="GO" id="GO:0005829">
    <property type="term" value="C:cytosol"/>
    <property type="evidence" value="ECO:0007669"/>
    <property type="project" value="TreeGrafter"/>
</dbReference>
<dbReference type="InterPro" id="IPR051167">
    <property type="entry name" value="Prolyl_oligopep/macrocyclase"/>
</dbReference>
<dbReference type="InterPro" id="IPR002470">
    <property type="entry name" value="Peptidase_S9A"/>
</dbReference>
<reference evidence="9 10" key="1">
    <citation type="journal article" date="2016" name="Nat. Commun.">
        <title>Thousands of microbial genomes shed light on interconnected biogeochemical processes in an aquifer system.</title>
        <authorList>
            <person name="Anantharaman K."/>
            <person name="Brown C.T."/>
            <person name="Hug L.A."/>
            <person name="Sharon I."/>
            <person name="Castelle C.J."/>
            <person name="Probst A.J."/>
            <person name="Thomas B.C."/>
            <person name="Singh A."/>
            <person name="Wilkins M.J."/>
            <person name="Karaoz U."/>
            <person name="Brodie E.L."/>
            <person name="Williams K.H."/>
            <person name="Hubbard S.S."/>
            <person name="Banfield J.F."/>
        </authorList>
    </citation>
    <scope>NUCLEOTIDE SEQUENCE [LARGE SCALE GENOMIC DNA]</scope>
</reference>
<dbReference type="Pfam" id="PF00326">
    <property type="entry name" value="Peptidase_S9"/>
    <property type="match status" value="1"/>
</dbReference>
<comment type="caution">
    <text evidence="9">The sequence shown here is derived from an EMBL/GenBank/DDBJ whole genome shotgun (WGS) entry which is preliminary data.</text>
</comment>
<dbReference type="GO" id="GO:0070012">
    <property type="term" value="F:oligopeptidase activity"/>
    <property type="evidence" value="ECO:0007669"/>
    <property type="project" value="TreeGrafter"/>
</dbReference>
<dbReference type="Gene3D" id="3.40.50.1820">
    <property type="entry name" value="alpha/beta hydrolase"/>
    <property type="match status" value="1"/>
</dbReference>
<dbReference type="Proteomes" id="UP000177167">
    <property type="component" value="Unassembled WGS sequence"/>
</dbReference>
<dbReference type="InterPro" id="IPR023302">
    <property type="entry name" value="Pept_S9A_N"/>
</dbReference>
<dbReference type="InterPro" id="IPR002471">
    <property type="entry name" value="Pept_S9_AS"/>
</dbReference>
<evidence type="ECO:0000256" key="5">
    <source>
        <dbReference type="ARBA" id="ARBA00022801"/>
    </source>
</evidence>
<accession>A0A1F8F5J2</accession>
<dbReference type="Gene3D" id="2.130.10.120">
    <property type="entry name" value="Prolyl oligopeptidase, N-terminal domain"/>
    <property type="match status" value="1"/>
</dbReference>
<dbReference type="InterPro" id="IPR029058">
    <property type="entry name" value="AB_hydrolase_fold"/>
</dbReference>
<evidence type="ECO:0000256" key="3">
    <source>
        <dbReference type="ARBA" id="ARBA00011897"/>
    </source>
</evidence>
<organism evidence="9 10">
    <name type="scientific">Candidatus Yanofskybacteria bacterium RIFCSPHIGHO2_02_FULL_41_11</name>
    <dbReference type="NCBI Taxonomy" id="1802675"/>
    <lineage>
        <taxon>Bacteria</taxon>
        <taxon>Candidatus Yanofskyibacteriota</taxon>
    </lineage>
</organism>
<comment type="similarity">
    <text evidence="2">Belongs to the peptidase S9A family.</text>
</comment>
<dbReference type="FunFam" id="3.40.50.1820:FF:000005">
    <property type="entry name" value="Prolyl endopeptidase"/>
    <property type="match status" value="1"/>
</dbReference>
<dbReference type="SUPFAM" id="SSF50993">
    <property type="entry name" value="Peptidase/esterase 'gauge' domain"/>
    <property type="match status" value="1"/>
</dbReference>
<keyword evidence="4" id="KW-0645">Protease</keyword>
<dbReference type="InterPro" id="IPR001375">
    <property type="entry name" value="Peptidase_S9_cat"/>
</dbReference>
<comment type="catalytic activity">
    <reaction evidence="1">
        <text>Hydrolysis of Pro-|-Xaa &gt;&gt; Ala-|-Xaa in oligopeptides.</text>
        <dbReference type="EC" id="3.4.21.26"/>
    </reaction>
</comment>
<dbReference type="EC" id="3.4.21.26" evidence="3"/>
<evidence type="ECO:0000256" key="1">
    <source>
        <dbReference type="ARBA" id="ARBA00001070"/>
    </source>
</evidence>
<dbReference type="EMBL" id="MGJP01000062">
    <property type="protein sequence ID" value="OGN08422.1"/>
    <property type="molecule type" value="Genomic_DNA"/>
</dbReference>
<dbReference type="PANTHER" id="PTHR42881">
    <property type="entry name" value="PROLYL ENDOPEPTIDASE"/>
    <property type="match status" value="1"/>
</dbReference>
<dbReference type="GO" id="GO:0006508">
    <property type="term" value="P:proteolysis"/>
    <property type="evidence" value="ECO:0007669"/>
    <property type="project" value="UniProtKB-KW"/>
</dbReference>
<name>A0A1F8F5J2_9BACT</name>
<gene>
    <name evidence="9" type="ORF">A3J46_05805</name>
</gene>
<evidence type="ECO:0000259" key="8">
    <source>
        <dbReference type="Pfam" id="PF02897"/>
    </source>
</evidence>
<feature type="domain" description="Peptidase S9 prolyl oligopeptidase catalytic" evidence="7">
    <location>
        <begin position="481"/>
        <end position="685"/>
    </location>
</feature>